<protein>
    <submittedName>
        <fullName evidence="1">Uncharacterized protein</fullName>
    </submittedName>
</protein>
<gene>
    <name evidence="1" type="ORF">ANN_18136</name>
</gene>
<name>A0ABQ8SMX9_PERAM</name>
<dbReference type="EMBL" id="JAJSOF020000023">
    <property type="protein sequence ID" value="KAJ4435520.1"/>
    <property type="molecule type" value="Genomic_DNA"/>
</dbReference>
<keyword evidence="2" id="KW-1185">Reference proteome</keyword>
<comment type="caution">
    <text evidence="1">The sequence shown here is derived from an EMBL/GenBank/DDBJ whole genome shotgun (WGS) entry which is preliminary data.</text>
</comment>
<evidence type="ECO:0000313" key="1">
    <source>
        <dbReference type="EMBL" id="KAJ4435520.1"/>
    </source>
</evidence>
<dbReference type="Proteomes" id="UP001148838">
    <property type="component" value="Unassembled WGS sequence"/>
</dbReference>
<evidence type="ECO:0000313" key="2">
    <source>
        <dbReference type="Proteomes" id="UP001148838"/>
    </source>
</evidence>
<reference evidence="1 2" key="1">
    <citation type="journal article" date="2022" name="Allergy">
        <title>Genome assembly and annotation of Periplaneta americana reveal a comprehensive cockroach allergen profile.</title>
        <authorList>
            <person name="Wang L."/>
            <person name="Xiong Q."/>
            <person name="Saelim N."/>
            <person name="Wang L."/>
            <person name="Nong W."/>
            <person name="Wan A.T."/>
            <person name="Shi M."/>
            <person name="Liu X."/>
            <person name="Cao Q."/>
            <person name="Hui J.H.L."/>
            <person name="Sookrung N."/>
            <person name="Leung T.F."/>
            <person name="Tungtrongchitr A."/>
            <person name="Tsui S.K.W."/>
        </authorList>
    </citation>
    <scope>NUCLEOTIDE SEQUENCE [LARGE SCALE GENOMIC DNA]</scope>
    <source>
        <strain evidence="1">PWHHKU_190912</strain>
    </source>
</reference>
<sequence length="281" mass="32810">MFATTYCEKLFSTIVKTKFRSRLTDKYLRDQLRLATPINSTLLHRFSRMRLRLKKAENNTTWSVVVTKIQAPGYRALNAVTIHSPNNLVYNSTRTSDSFKYLGSYGLARSMWISVPRKKSILSRLRTYHNIRNITEDYIKVNVDICFSEKINTFVSTHISQFTRSRLTDKYLRDQLRLAQLGSYAQDSYYSAESLRRRCENGCQEVLIQIDKRMEEKDGEVLQSVINQLLFLENRRQNLLATYCPLQQPDGETPVIFSQEIETRPTGRNLLVNCTKVLMHK</sequence>
<proteinExistence type="predicted"/>
<organism evidence="1 2">
    <name type="scientific">Periplaneta americana</name>
    <name type="common">American cockroach</name>
    <name type="synonym">Blatta americana</name>
    <dbReference type="NCBI Taxonomy" id="6978"/>
    <lineage>
        <taxon>Eukaryota</taxon>
        <taxon>Metazoa</taxon>
        <taxon>Ecdysozoa</taxon>
        <taxon>Arthropoda</taxon>
        <taxon>Hexapoda</taxon>
        <taxon>Insecta</taxon>
        <taxon>Pterygota</taxon>
        <taxon>Neoptera</taxon>
        <taxon>Polyneoptera</taxon>
        <taxon>Dictyoptera</taxon>
        <taxon>Blattodea</taxon>
        <taxon>Blattoidea</taxon>
        <taxon>Blattidae</taxon>
        <taxon>Blattinae</taxon>
        <taxon>Periplaneta</taxon>
    </lineage>
</organism>
<accession>A0ABQ8SMX9</accession>